<keyword evidence="5" id="KW-1185">Reference proteome</keyword>
<dbReference type="InterPro" id="IPR001789">
    <property type="entry name" value="Sig_transdc_resp-reg_receiver"/>
</dbReference>
<reference evidence="4 5" key="1">
    <citation type="submission" date="2014-03" db="EMBL/GenBank/DDBJ databases">
        <title>The draft genome sequence of Thalassospira alkalitolerans JCM 18968.</title>
        <authorList>
            <person name="Lai Q."/>
            <person name="Shao Z."/>
        </authorList>
    </citation>
    <scope>NUCLEOTIDE SEQUENCE [LARGE SCALE GENOMIC DNA]</scope>
    <source>
        <strain evidence="4 5">JCM 18968</strain>
    </source>
</reference>
<dbReference type="Gene3D" id="3.20.20.450">
    <property type="entry name" value="EAL domain"/>
    <property type="match status" value="1"/>
</dbReference>
<feature type="domain" description="EAL" evidence="3">
    <location>
        <begin position="136"/>
        <end position="389"/>
    </location>
</feature>
<evidence type="ECO:0000259" key="3">
    <source>
        <dbReference type="PROSITE" id="PS50883"/>
    </source>
</evidence>
<dbReference type="SMART" id="SM00448">
    <property type="entry name" value="REC"/>
    <property type="match status" value="1"/>
</dbReference>
<evidence type="ECO:0000256" key="1">
    <source>
        <dbReference type="PROSITE-ProRule" id="PRU00169"/>
    </source>
</evidence>
<dbReference type="GO" id="GO:0071111">
    <property type="term" value="F:cyclic-guanylate-specific phosphodiesterase activity"/>
    <property type="evidence" value="ECO:0007669"/>
    <property type="project" value="InterPro"/>
</dbReference>
<gene>
    <name evidence="4" type="ORF">TALK_14940</name>
</gene>
<dbReference type="InterPro" id="IPR035919">
    <property type="entry name" value="EAL_sf"/>
</dbReference>
<evidence type="ECO:0000313" key="5">
    <source>
        <dbReference type="Proteomes" id="UP000193396"/>
    </source>
</evidence>
<keyword evidence="1" id="KW-0597">Phosphoprotein</keyword>
<dbReference type="InterPro" id="IPR001633">
    <property type="entry name" value="EAL_dom"/>
</dbReference>
<dbReference type="PANTHER" id="PTHR33121:SF79">
    <property type="entry name" value="CYCLIC DI-GMP PHOSPHODIESTERASE PDED-RELATED"/>
    <property type="match status" value="1"/>
</dbReference>
<dbReference type="Pfam" id="PF00072">
    <property type="entry name" value="Response_reg"/>
    <property type="match status" value="1"/>
</dbReference>
<dbReference type="EMBL" id="JFKB01000010">
    <property type="protein sequence ID" value="OSQ46870.1"/>
    <property type="molecule type" value="Genomic_DNA"/>
</dbReference>
<dbReference type="PROSITE" id="PS50110">
    <property type="entry name" value="RESPONSE_REGULATORY"/>
    <property type="match status" value="1"/>
</dbReference>
<dbReference type="CDD" id="cd01948">
    <property type="entry name" value="EAL"/>
    <property type="match status" value="1"/>
</dbReference>
<dbReference type="RefSeq" id="WP_085619946.1">
    <property type="nucleotide sequence ID" value="NZ_JFKB01000010.1"/>
</dbReference>
<proteinExistence type="predicted"/>
<evidence type="ECO:0000313" key="4">
    <source>
        <dbReference type="EMBL" id="OSQ46870.1"/>
    </source>
</evidence>
<dbReference type="PROSITE" id="PS50883">
    <property type="entry name" value="EAL"/>
    <property type="match status" value="1"/>
</dbReference>
<sequence>MQDRCGFLPTVLFVDDDENLLNSVSRSLSGRFTVVRFTSPKAGIEWLENHSHEVHAIVVDMMMPDIDGIKFLTMAHKIAPDVPRLLLSGYVSPDVLRRAVNRGMVSRVLVKPVSTDELIAALDGSIIGPRAFPSAQSMVPGKVNRALSSGDYCVFIQPIVDPVTYEIVGGEMLSRFPKLQEQFDVEAIISCIEDHYLVSKLAILMLEEIRRLIEVVPKLVKKEIRLNLNVSPFSICDVKFVDELIGHILRLRELSVNIIVEITEHSDKSVSSVFLENINMLRDKKIDILVDDFGAGNNSIKLLNFSAFDGIKIDRLLISSPSFLQDENCFARWLINHARSSGISVVAEGVEDLQTAETLRDSGVTGLQGYLFGRPENSFVFLENYYAEDRICLAPAMVA</sequence>
<evidence type="ECO:0000259" key="2">
    <source>
        <dbReference type="PROSITE" id="PS50110"/>
    </source>
</evidence>
<name>A0A1Y2LBT9_9PROT</name>
<dbReference type="PANTHER" id="PTHR33121">
    <property type="entry name" value="CYCLIC DI-GMP PHOSPHODIESTERASE PDEF"/>
    <property type="match status" value="1"/>
</dbReference>
<dbReference type="OrthoDB" id="7251575at2"/>
<dbReference type="InterPro" id="IPR011006">
    <property type="entry name" value="CheY-like_superfamily"/>
</dbReference>
<dbReference type="AlphaFoldDB" id="A0A1Y2LBT9"/>
<dbReference type="InterPro" id="IPR050706">
    <property type="entry name" value="Cyclic-di-GMP_PDE-like"/>
</dbReference>
<feature type="modified residue" description="4-aspartylphosphate" evidence="1">
    <location>
        <position position="60"/>
    </location>
</feature>
<dbReference type="Pfam" id="PF00563">
    <property type="entry name" value="EAL"/>
    <property type="match status" value="1"/>
</dbReference>
<protein>
    <recommendedName>
        <fullName evidence="6">Diguanylate phosphodiesterase</fullName>
    </recommendedName>
</protein>
<dbReference type="SUPFAM" id="SSF141868">
    <property type="entry name" value="EAL domain-like"/>
    <property type="match status" value="1"/>
</dbReference>
<dbReference type="SUPFAM" id="SSF52172">
    <property type="entry name" value="CheY-like"/>
    <property type="match status" value="1"/>
</dbReference>
<dbReference type="GO" id="GO:0000160">
    <property type="term" value="P:phosphorelay signal transduction system"/>
    <property type="evidence" value="ECO:0007669"/>
    <property type="project" value="InterPro"/>
</dbReference>
<dbReference type="Gene3D" id="3.40.50.2300">
    <property type="match status" value="1"/>
</dbReference>
<dbReference type="Proteomes" id="UP000193396">
    <property type="component" value="Unassembled WGS sequence"/>
</dbReference>
<evidence type="ECO:0008006" key="6">
    <source>
        <dbReference type="Google" id="ProtNLM"/>
    </source>
</evidence>
<accession>A0A1Y2LBT9</accession>
<dbReference type="STRING" id="1293890.TALK_14940"/>
<comment type="caution">
    <text evidence="4">The sequence shown here is derived from an EMBL/GenBank/DDBJ whole genome shotgun (WGS) entry which is preliminary data.</text>
</comment>
<feature type="domain" description="Response regulatory" evidence="2">
    <location>
        <begin position="10"/>
        <end position="126"/>
    </location>
</feature>
<organism evidence="4 5">
    <name type="scientific">Thalassospira alkalitolerans</name>
    <dbReference type="NCBI Taxonomy" id="1293890"/>
    <lineage>
        <taxon>Bacteria</taxon>
        <taxon>Pseudomonadati</taxon>
        <taxon>Pseudomonadota</taxon>
        <taxon>Alphaproteobacteria</taxon>
        <taxon>Rhodospirillales</taxon>
        <taxon>Thalassospiraceae</taxon>
        <taxon>Thalassospira</taxon>
    </lineage>
</organism>
<dbReference type="SMART" id="SM00052">
    <property type="entry name" value="EAL"/>
    <property type="match status" value="1"/>
</dbReference>